<evidence type="ECO:0000259" key="3">
    <source>
        <dbReference type="Pfam" id="PF13458"/>
    </source>
</evidence>
<proteinExistence type="inferred from homology"/>
<evidence type="ECO:0000313" key="5">
    <source>
        <dbReference type="Proteomes" id="UP000536746"/>
    </source>
</evidence>
<dbReference type="Gene3D" id="3.40.50.2300">
    <property type="match status" value="2"/>
</dbReference>
<protein>
    <submittedName>
        <fullName evidence="4">ABC transporter substrate-binding protein</fullName>
    </submittedName>
</protein>
<evidence type="ECO:0000256" key="2">
    <source>
        <dbReference type="ARBA" id="ARBA00022729"/>
    </source>
</evidence>
<dbReference type="RefSeq" id="WP_158522531.1">
    <property type="nucleotide sequence ID" value="NZ_CP018845.1"/>
</dbReference>
<gene>
    <name evidence="4" type="ORF">HNO84_01935</name>
</gene>
<dbReference type="PANTHER" id="PTHR47235:SF1">
    <property type="entry name" value="BLR6548 PROTEIN"/>
    <property type="match status" value="1"/>
</dbReference>
<evidence type="ECO:0000256" key="1">
    <source>
        <dbReference type="ARBA" id="ARBA00010062"/>
    </source>
</evidence>
<organism evidence="4 5">
    <name type="scientific">Herbaspirillum robiniae</name>
    <dbReference type="NCBI Taxonomy" id="2014887"/>
    <lineage>
        <taxon>Bacteria</taxon>
        <taxon>Pseudomonadati</taxon>
        <taxon>Pseudomonadota</taxon>
        <taxon>Betaproteobacteria</taxon>
        <taxon>Burkholderiales</taxon>
        <taxon>Oxalobacteraceae</taxon>
        <taxon>Herbaspirillum</taxon>
    </lineage>
</organism>
<sequence>MTAYASPARAETGIYPDRILLGQSTSVTGPMASFASPCLVGARAYFSEVNARGGVHGRKIELLTRDDGYDGEVARENTERLIHSDKVFAMFGYAGWPGVETSLPLVTRARVPFLFPCTGATSLYEHFNRYVFTARAGYVREYRYLLKLFRRFGVNSVVAVYQNNIFGKRLMAEMQRQADAHTFSLSAAEVDINSDFSVVVRRIMALRPDAVLLVNGDPSINASVVRGVQAAGYRGRFFGASVVVQRAVLDSLGQISRGVITTQIVPSPWHASIPLVADYRKLMEANGVTEFSFGGMEGFIGARVFVEGLRRAGRNLTREKLIDALESINESNFAHRGFPLTFSATNHHGSDFVDTSVISGDAAFVN</sequence>
<dbReference type="InterPro" id="IPR028081">
    <property type="entry name" value="Leu-bd"/>
</dbReference>
<dbReference type="Proteomes" id="UP000536746">
    <property type="component" value="Unassembled WGS sequence"/>
</dbReference>
<dbReference type="CDD" id="cd06326">
    <property type="entry name" value="PBP1_ABC_ligand_binding-like"/>
    <property type="match status" value="1"/>
</dbReference>
<feature type="domain" description="Leucine-binding protein" evidence="3">
    <location>
        <begin position="21"/>
        <end position="350"/>
    </location>
</feature>
<dbReference type="EMBL" id="JABFMT010000001">
    <property type="protein sequence ID" value="NUU00340.1"/>
    <property type="molecule type" value="Genomic_DNA"/>
</dbReference>
<comment type="similarity">
    <text evidence="1">Belongs to the leucine-binding protein family.</text>
</comment>
<evidence type="ECO:0000313" key="4">
    <source>
        <dbReference type="EMBL" id="NUU00340.1"/>
    </source>
</evidence>
<keyword evidence="5" id="KW-1185">Reference proteome</keyword>
<dbReference type="PANTHER" id="PTHR47235">
    <property type="entry name" value="BLR6548 PROTEIN"/>
    <property type="match status" value="1"/>
</dbReference>
<dbReference type="Pfam" id="PF13458">
    <property type="entry name" value="Peripla_BP_6"/>
    <property type="match status" value="1"/>
</dbReference>
<keyword evidence="2" id="KW-0732">Signal</keyword>
<dbReference type="InterPro" id="IPR028082">
    <property type="entry name" value="Peripla_BP_I"/>
</dbReference>
<dbReference type="SUPFAM" id="SSF53822">
    <property type="entry name" value="Periplasmic binding protein-like I"/>
    <property type="match status" value="1"/>
</dbReference>
<reference evidence="4 5" key="1">
    <citation type="journal article" date="2020" name="Front. Plant Sci.">
        <title>Isolation of Rhizosphere Bacteria That Improve Quality and Water Stress Tolerance in Greenhouse Ornamentals.</title>
        <authorList>
            <person name="Nordstedt N.P."/>
            <person name="Jones M.L."/>
        </authorList>
    </citation>
    <scope>NUCLEOTIDE SEQUENCE [LARGE SCALE GENOMIC DNA]</scope>
    <source>
        <strain evidence="4 5">C6C2</strain>
    </source>
</reference>
<name>A0ABX2LTA6_9BURK</name>
<comment type="caution">
    <text evidence="4">The sequence shown here is derived from an EMBL/GenBank/DDBJ whole genome shotgun (WGS) entry which is preliminary data.</text>
</comment>
<accession>A0ABX2LTA6</accession>